<dbReference type="AlphaFoldDB" id="A0AAN6VZU8"/>
<reference evidence="1" key="1">
    <citation type="journal article" date="2023" name="Mol. Phylogenet. Evol.">
        <title>Genome-scale phylogeny and comparative genomics of the fungal order Sordariales.</title>
        <authorList>
            <person name="Hensen N."/>
            <person name="Bonometti L."/>
            <person name="Westerberg I."/>
            <person name="Brannstrom I.O."/>
            <person name="Guillou S."/>
            <person name="Cros-Aarteil S."/>
            <person name="Calhoun S."/>
            <person name="Haridas S."/>
            <person name="Kuo A."/>
            <person name="Mondo S."/>
            <person name="Pangilinan J."/>
            <person name="Riley R."/>
            <person name="LaButti K."/>
            <person name="Andreopoulos B."/>
            <person name="Lipzen A."/>
            <person name="Chen C."/>
            <person name="Yan M."/>
            <person name="Daum C."/>
            <person name="Ng V."/>
            <person name="Clum A."/>
            <person name="Steindorff A."/>
            <person name="Ohm R.A."/>
            <person name="Martin F."/>
            <person name="Silar P."/>
            <person name="Natvig D.O."/>
            <person name="Lalanne C."/>
            <person name="Gautier V."/>
            <person name="Ament-Velasquez S.L."/>
            <person name="Kruys A."/>
            <person name="Hutchinson M.I."/>
            <person name="Powell A.J."/>
            <person name="Barry K."/>
            <person name="Miller A.N."/>
            <person name="Grigoriev I.V."/>
            <person name="Debuchy R."/>
            <person name="Gladieux P."/>
            <person name="Hiltunen Thoren M."/>
            <person name="Johannesson H."/>
        </authorList>
    </citation>
    <scope>NUCLEOTIDE SEQUENCE</scope>
    <source>
        <strain evidence="1">CBS 892.96</strain>
    </source>
</reference>
<sequence>MRVAESVPSMAYRVGVPGLNKALNEEDLEKSRNIYNDSQQPEICKSHIHDLATLFVQNRAHSVFGIHLVHAHFTVTDKTVLLGVDHETPRCRWAKATAFQAIDLSNVHGHIFVLTDHGFPPYQYQTGPVPDLSHVEGAFFAELAHPSTDLRGWLPSLLGFVDQLENFIHELYLSELPIELPSSNSSIGTR</sequence>
<evidence type="ECO:0000313" key="2">
    <source>
        <dbReference type="Proteomes" id="UP001302321"/>
    </source>
</evidence>
<dbReference type="EMBL" id="MU866636">
    <property type="protein sequence ID" value="KAK4171122.1"/>
    <property type="molecule type" value="Genomic_DNA"/>
</dbReference>
<name>A0AAN6VZU8_9PEZI</name>
<dbReference type="Proteomes" id="UP001302321">
    <property type="component" value="Unassembled WGS sequence"/>
</dbReference>
<protein>
    <submittedName>
        <fullName evidence="1">Uncharacterized protein</fullName>
    </submittedName>
</protein>
<comment type="caution">
    <text evidence="1">The sequence shown here is derived from an EMBL/GenBank/DDBJ whole genome shotgun (WGS) entry which is preliminary data.</text>
</comment>
<gene>
    <name evidence="1" type="ORF">QBC36DRAFT_391307</name>
</gene>
<evidence type="ECO:0000313" key="1">
    <source>
        <dbReference type="EMBL" id="KAK4171122.1"/>
    </source>
</evidence>
<accession>A0AAN6VZU8</accession>
<reference evidence="1" key="2">
    <citation type="submission" date="2023-05" db="EMBL/GenBank/DDBJ databases">
        <authorList>
            <consortium name="Lawrence Berkeley National Laboratory"/>
            <person name="Steindorff A."/>
            <person name="Hensen N."/>
            <person name="Bonometti L."/>
            <person name="Westerberg I."/>
            <person name="Brannstrom I.O."/>
            <person name="Guillou S."/>
            <person name="Cros-Aarteil S."/>
            <person name="Calhoun S."/>
            <person name="Haridas S."/>
            <person name="Kuo A."/>
            <person name="Mondo S."/>
            <person name="Pangilinan J."/>
            <person name="Riley R."/>
            <person name="Labutti K."/>
            <person name="Andreopoulos B."/>
            <person name="Lipzen A."/>
            <person name="Chen C."/>
            <person name="Yanf M."/>
            <person name="Daum C."/>
            <person name="Ng V."/>
            <person name="Clum A."/>
            <person name="Ohm R."/>
            <person name="Martin F."/>
            <person name="Silar P."/>
            <person name="Natvig D."/>
            <person name="Lalanne C."/>
            <person name="Gautier V."/>
            <person name="Ament-Velasquez S.L."/>
            <person name="Kruys A."/>
            <person name="Hutchinson M.I."/>
            <person name="Powell A.J."/>
            <person name="Barry K."/>
            <person name="Miller A.N."/>
            <person name="Grigoriev I.V."/>
            <person name="Debuchy R."/>
            <person name="Gladieux P."/>
            <person name="Thoren M.H."/>
            <person name="Johannesson H."/>
        </authorList>
    </citation>
    <scope>NUCLEOTIDE SEQUENCE</scope>
    <source>
        <strain evidence="1">CBS 892.96</strain>
    </source>
</reference>
<proteinExistence type="predicted"/>
<keyword evidence="2" id="KW-1185">Reference proteome</keyword>
<organism evidence="1 2">
    <name type="scientific">Triangularia setosa</name>
    <dbReference type="NCBI Taxonomy" id="2587417"/>
    <lineage>
        <taxon>Eukaryota</taxon>
        <taxon>Fungi</taxon>
        <taxon>Dikarya</taxon>
        <taxon>Ascomycota</taxon>
        <taxon>Pezizomycotina</taxon>
        <taxon>Sordariomycetes</taxon>
        <taxon>Sordariomycetidae</taxon>
        <taxon>Sordariales</taxon>
        <taxon>Podosporaceae</taxon>
        <taxon>Triangularia</taxon>
    </lineage>
</organism>